<dbReference type="EMBL" id="JACRTC010000007">
    <property type="protein sequence ID" value="MBC8571181.1"/>
    <property type="molecule type" value="Genomic_DNA"/>
</dbReference>
<dbReference type="InterPro" id="IPR001539">
    <property type="entry name" value="Peptidase_U32"/>
</dbReference>
<gene>
    <name evidence="5" type="ORF">H8709_10130</name>
</gene>
<name>A0A926EG28_9FIRM</name>
<comment type="similarity">
    <text evidence="3">Belongs to the peptidase U32 family.</text>
</comment>
<evidence type="ECO:0000313" key="5">
    <source>
        <dbReference type="EMBL" id="MBC8571181.1"/>
    </source>
</evidence>
<protein>
    <submittedName>
        <fullName evidence="5">U32 family peptidase</fullName>
    </submittedName>
</protein>
<evidence type="ECO:0000256" key="2">
    <source>
        <dbReference type="ARBA" id="ARBA00022801"/>
    </source>
</evidence>
<evidence type="ECO:0000256" key="3">
    <source>
        <dbReference type="ARBA" id="ARBA00038374"/>
    </source>
</evidence>
<dbReference type="Pfam" id="PF01136">
    <property type="entry name" value="Peptidase_U32"/>
    <property type="match status" value="1"/>
</dbReference>
<dbReference type="PROSITE" id="PS01276">
    <property type="entry name" value="PEPTIDASE_U32"/>
    <property type="match status" value="1"/>
</dbReference>
<dbReference type="InterPro" id="IPR032525">
    <property type="entry name" value="Peptidase_U32_C"/>
</dbReference>
<keyword evidence="2" id="KW-0378">Hydrolase</keyword>
<dbReference type="GO" id="GO:0008233">
    <property type="term" value="F:peptidase activity"/>
    <property type="evidence" value="ECO:0007669"/>
    <property type="project" value="UniProtKB-KW"/>
</dbReference>
<dbReference type="RefSeq" id="WP_262398272.1">
    <property type="nucleotide sequence ID" value="NZ_JACRTC010000007.1"/>
</dbReference>
<dbReference type="SUPFAM" id="SSF51412">
    <property type="entry name" value="Inosine monophosphate dehydrogenase (IMPDH)"/>
    <property type="match status" value="1"/>
</dbReference>
<keyword evidence="1" id="KW-0645">Protease</keyword>
<dbReference type="Gene3D" id="2.40.30.10">
    <property type="entry name" value="Translation factors"/>
    <property type="match status" value="1"/>
</dbReference>
<sequence>MLKKYPEVLAPAGDRERLTAAVTFGADAVYLGGKEFGMRATPQNFDRDQMKEAVDFAHQRGVPVYVTCNTLPSNEEIERLPDYLRFLQACGVDAVIVADIGVLMLCKRVIPEMEIHMSTQTGIVNYLTATELYQMGVKRVVLARELSLDAIREIREKTPPDLEIEAFVHGAMCMSFSGRCLLSSYMAHRDANRGACAQPCRWGYYLMEEKRPGEYYKLEEDERGSYILNAKDLCMIEHIDKLVQAGVTSLKIEGRAKSAYYVSVVTNAYRLAVDAYLRDPEHFLLEDWLYEEVTKVSHRQYSTGFYFGRPEQGQFYENGGYIRRYDVVGVVRAYEAGVLYGEQRNKFLDGDELEVLPPRGRPESVKVRDLRDGEGTPIEAAPHAAMAFSFACETPFPAGSILRKRME</sequence>
<reference evidence="5" key="1">
    <citation type="submission" date="2020-08" db="EMBL/GenBank/DDBJ databases">
        <title>Genome public.</title>
        <authorList>
            <person name="Liu C."/>
            <person name="Sun Q."/>
        </authorList>
    </citation>
    <scope>NUCLEOTIDE SEQUENCE</scope>
    <source>
        <strain evidence="5">NSJ-54</strain>
    </source>
</reference>
<dbReference type="Proteomes" id="UP000660861">
    <property type="component" value="Unassembled WGS sequence"/>
</dbReference>
<dbReference type="PANTHER" id="PTHR30217:SF6">
    <property type="entry name" value="TRNA HYDROXYLATION PROTEIN P"/>
    <property type="match status" value="1"/>
</dbReference>
<accession>A0A926EG28</accession>
<evidence type="ECO:0000259" key="4">
    <source>
        <dbReference type="Pfam" id="PF16325"/>
    </source>
</evidence>
<keyword evidence="6" id="KW-1185">Reference proteome</keyword>
<feature type="domain" description="Peptidase family U32 C-terminal" evidence="4">
    <location>
        <begin position="323"/>
        <end position="403"/>
    </location>
</feature>
<evidence type="ECO:0000313" key="6">
    <source>
        <dbReference type="Proteomes" id="UP000660861"/>
    </source>
</evidence>
<dbReference type="PANTHER" id="PTHR30217">
    <property type="entry name" value="PEPTIDASE U32 FAMILY"/>
    <property type="match status" value="1"/>
</dbReference>
<dbReference type="Pfam" id="PF16325">
    <property type="entry name" value="Peptidase_U32_C"/>
    <property type="match status" value="1"/>
</dbReference>
<dbReference type="AlphaFoldDB" id="A0A926EG28"/>
<organism evidence="5 6">
    <name type="scientific">Zongyangia hominis</name>
    <dbReference type="NCBI Taxonomy" id="2763677"/>
    <lineage>
        <taxon>Bacteria</taxon>
        <taxon>Bacillati</taxon>
        <taxon>Bacillota</taxon>
        <taxon>Clostridia</taxon>
        <taxon>Eubacteriales</taxon>
        <taxon>Oscillospiraceae</taxon>
        <taxon>Zongyangia</taxon>
    </lineage>
</organism>
<dbReference type="GO" id="GO:0006508">
    <property type="term" value="P:proteolysis"/>
    <property type="evidence" value="ECO:0007669"/>
    <property type="project" value="UniProtKB-KW"/>
</dbReference>
<comment type="caution">
    <text evidence="5">The sequence shown here is derived from an EMBL/GenBank/DDBJ whole genome shotgun (WGS) entry which is preliminary data.</text>
</comment>
<proteinExistence type="inferred from homology"/>
<dbReference type="InterPro" id="IPR051454">
    <property type="entry name" value="RNA/ubiquinone_mod_enzymes"/>
</dbReference>
<evidence type="ECO:0000256" key="1">
    <source>
        <dbReference type="ARBA" id="ARBA00022670"/>
    </source>
</evidence>